<dbReference type="Proteomes" id="UP000630097">
    <property type="component" value="Unassembled WGS sequence"/>
</dbReference>
<feature type="signal peptide" evidence="1">
    <location>
        <begin position="1"/>
        <end position="21"/>
    </location>
</feature>
<gene>
    <name evidence="2" type="ORF">Pka01_02910</name>
</gene>
<proteinExistence type="predicted"/>
<feature type="chain" id="PRO_5035231792" evidence="1">
    <location>
        <begin position="22"/>
        <end position="67"/>
    </location>
</feature>
<reference evidence="2 3" key="1">
    <citation type="submission" date="2021-01" db="EMBL/GenBank/DDBJ databases">
        <title>Whole genome shotgun sequence of Planotetraspora kaengkrachanensis NBRC 104272.</title>
        <authorList>
            <person name="Komaki H."/>
            <person name="Tamura T."/>
        </authorList>
    </citation>
    <scope>NUCLEOTIDE SEQUENCE [LARGE SCALE GENOMIC DNA]</scope>
    <source>
        <strain evidence="2 3">NBRC 104272</strain>
    </source>
</reference>
<organism evidence="2 3">
    <name type="scientific">Planotetraspora kaengkrachanensis</name>
    <dbReference type="NCBI Taxonomy" id="575193"/>
    <lineage>
        <taxon>Bacteria</taxon>
        <taxon>Bacillati</taxon>
        <taxon>Actinomycetota</taxon>
        <taxon>Actinomycetes</taxon>
        <taxon>Streptosporangiales</taxon>
        <taxon>Streptosporangiaceae</taxon>
        <taxon>Planotetraspora</taxon>
    </lineage>
</organism>
<comment type="caution">
    <text evidence="2">The sequence shown here is derived from an EMBL/GenBank/DDBJ whole genome shotgun (WGS) entry which is preliminary data.</text>
</comment>
<evidence type="ECO:0000256" key="1">
    <source>
        <dbReference type="SAM" id="SignalP"/>
    </source>
</evidence>
<evidence type="ECO:0000313" key="2">
    <source>
        <dbReference type="EMBL" id="GIG77164.1"/>
    </source>
</evidence>
<dbReference type="AlphaFoldDB" id="A0A8J3PQ89"/>
<dbReference type="EMBL" id="BONV01000001">
    <property type="protein sequence ID" value="GIG77164.1"/>
    <property type="molecule type" value="Genomic_DNA"/>
</dbReference>
<sequence length="67" mass="7014">MVVAVVATVAVAAFAAVTVWADAGCAEKAPTEAVSATPPRETRARRDRLTGVLDRISPTVFHLRLPG</sequence>
<protein>
    <submittedName>
        <fullName evidence="2">Uncharacterized protein</fullName>
    </submittedName>
</protein>
<keyword evidence="1" id="KW-0732">Signal</keyword>
<name>A0A8J3PQ89_9ACTN</name>
<evidence type="ECO:0000313" key="3">
    <source>
        <dbReference type="Proteomes" id="UP000630097"/>
    </source>
</evidence>
<keyword evidence="3" id="KW-1185">Reference proteome</keyword>
<accession>A0A8J3PQ89</accession>